<dbReference type="CDD" id="cd19481">
    <property type="entry name" value="RecA-like_protease"/>
    <property type="match status" value="1"/>
</dbReference>
<sequence>MRKPNRHYIPARQRRRRHPVEAPGMDEAEQQMLRMALVNVAFGLNERQLKMASDNLHHFIQNRAIILDVLPEDVPGADAATFPEEMRCLAVAFEDRAQAANENEGDFTTDTSRSALSRRLSLLADLIGLDAVEETILQLVARIDTFATWSALLTALPFNSNTANAEVIALFSGLCASEIDSRLGRDCLLINSGMILPDGDGEYQASPLLQRVTRSLWDDTQTLRANLLPPAPPSTLSAPDFEHLGEAAKLAAHLIASGEPVSILLHGLPGTGKSEFARHLADLSARHAVFAGLVDRRGGEPDRSDRMSHLALLRILGAGESRTLIVVDEADDVLHVPMRDSESGSKLWRNRMVEDPRVPTVWILNDPALLDPALIRRMNLAIGFDTPPVRVRERVVQRSAAALRMEVSEAEAQRLARIETEPALLAQGLRTAKLTTGKAQTAEDAITGILKAMGRHKPPTPPASAVYHPAYARADTDLAALAQRLCDAPHKGWSLLLSGPSGTGKSAYARHLAQRMDMPLEDVRGSDLLGPFVGQTEANIARVFMRAHDRGALLLIDEADSFLFARDGGQRSWERGMVNEMLRWMECLETPMVATTNLATALDPATQRRFTLRASFQAMSQDQANALFAAHFGMAPPTGTPPLEGQTPGDFAVVARRAQLLGETRGKTLVTWLCEEATLRGERSGKVGF</sequence>
<comment type="similarity">
    <text evidence="1">Belongs to the AAA ATPase family.</text>
</comment>
<dbReference type="SMART" id="SM00382">
    <property type="entry name" value="AAA"/>
    <property type="match status" value="2"/>
</dbReference>
<dbReference type="GO" id="GO:0005524">
    <property type="term" value="F:ATP binding"/>
    <property type="evidence" value="ECO:0007669"/>
    <property type="project" value="UniProtKB-KW"/>
</dbReference>
<evidence type="ECO:0000256" key="4">
    <source>
        <dbReference type="SAM" id="MobiDB-lite"/>
    </source>
</evidence>
<feature type="domain" description="AAA+ ATPase" evidence="5">
    <location>
        <begin position="259"/>
        <end position="388"/>
    </location>
</feature>
<dbReference type="RefSeq" id="WP_213500832.1">
    <property type="nucleotide sequence ID" value="NZ_CP054856.1"/>
</dbReference>
<dbReference type="InterPro" id="IPR003593">
    <property type="entry name" value="AAA+_ATPase"/>
</dbReference>
<gene>
    <name evidence="6" type="ORF">HT578_17065</name>
</gene>
<dbReference type="InterPro" id="IPR027417">
    <property type="entry name" value="P-loop_NTPase"/>
</dbReference>
<dbReference type="EMBL" id="CP054856">
    <property type="protein sequence ID" value="QVM85176.1"/>
    <property type="molecule type" value="Genomic_DNA"/>
</dbReference>
<dbReference type="Pfam" id="PF00004">
    <property type="entry name" value="AAA"/>
    <property type="match status" value="2"/>
</dbReference>
<protein>
    <submittedName>
        <fullName evidence="6">ATP-binding protein</fullName>
    </submittedName>
</protein>
<dbReference type="Proteomes" id="UP000677126">
    <property type="component" value="Chromosome"/>
</dbReference>
<keyword evidence="3 6" id="KW-0067">ATP-binding</keyword>
<keyword evidence="7" id="KW-1185">Reference proteome</keyword>
<reference evidence="6 7" key="1">
    <citation type="journal article" date="2021" name="Int. J. Syst. Evol. Microbiol.">
        <title>Novosphingobium decolorationis sp. nov., an aniline blue-decolourizing bacterium isolated from East Pacific sediment.</title>
        <authorList>
            <person name="Chen X."/>
            <person name="Dong B."/>
            <person name="Chen T."/>
            <person name="Ren N."/>
            <person name="Wang J."/>
            <person name="Xu Y."/>
            <person name="Yang J."/>
            <person name="Zhu S."/>
            <person name="Chen J."/>
        </authorList>
    </citation>
    <scope>NUCLEOTIDE SEQUENCE [LARGE SCALE GENOMIC DNA]</scope>
    <source>
        <strain evidence="6 7">502str22</strain>
    </source>
</reference>
<evidence type="ECO:0000256" key="3">
    <source>
        <dbReference type="ARBA" id="ARBA00022840"/>
    </source>
</evidence>
<proteinExistence type="inferred from homology"/>
<feature type="region of interest" description="Disordered" evidence="4">
    <location>
        <begin position="1"/>
        <end position="23"/>
    </location>
</feature>
<evidence type="ECO:0000259" key="5">
    <source>
        <dbReference type="SMART" id="SM00382"/>
    </source>
</evidence>
<dbReference type="InterPro" id="IPR003959">
    <property type="entry name" value="ATPase_AAA_core"/>
</dbReference>
<keyword evidence="2" id="KW-0547">Nucleotide-binding</keyword>
<accession>A0ABX8EAW8</accession>
<organism evidence="6 7">
    <name type="scientific">Novosphingobium decolorationis</name>
    <dbReference type="NCBI Taxonomy" id="2698673"/>
    <lineage>
        <taxon>Bacteria</taxon>
        <taxon>Pseudomonadati</taxon>
        <taxon>Pseudomonadota</taxon>
        <taxon>Alphaproteobacteria</taxon>
        <taxon>Sphingomonadales</taxon>
        <taxon>Sphingomonadaceae</taxon>
        <taxon>Novosphingobium</taxon>
    </lineage>
</organism>
<evidence type="ECO:0000256" key="2">
    <source>
        <dbReference type="ARBA" id="ARBA00022741"/>
    </source>
</evidence>
<evidence type="ECO:0000313" key="6">
    <source>
        <dbReference type="EMBL" id="QVM85176.1"/>
    </source>
</evidence>
<feature type="domain" description="AAA+ ATPase" evidence="5">
    <location>
        <begin position="491"/>
        <end position="620"/>
    </location>
</feature>
<dbReference type="InterPro" id="IPR050221">
    <property type="entry name" value="26S_Proteasome_ATPase"/>
</dbReference>
<dbReference type="SUPFAM" id="SSF52540">
    <property type="entry name" value="P-loop containing nucleoside triphosphate hydrolases"/>
    <property type="match status" value="2"/>
</dbReference>
<dbReference type="Gene3D" id="3.40.50.300">
    <property type="entry name" value="P-loop containing nucleotide triphosphate hydrolases"/>
    <property type="match status" value="2"/>
</dbReference>
<dbReference type="PANTHER" id="PTHR23073">
    <property type="entry name" value="26S PROTEASOME REGULATORY SUBUNIT"/>
    <property type="match status" value="1"/>
</dbReference>
<evidence type="ECO:0000256" key="1">
    <source>
        <dbReference type="ARBA" id="ARBA00006914"/>
    </source>
</evidence>
<evidence type="ECO:0000313" key="7">
    <source>
        <dbReference type="Proteomes" id="UP000677126"/>
    </source>
</evidence>
<name>A0ABX8EAW8_9SPHN</name>